<proteinExistence type="predicted"/>
<dbReference type="Proteomes" id="UP000593574">
    <property type="component" value="Unassembled WGS sequence"/>
</dbReference>
<name>A0A7J9AS27_9ROSI</name>
<evidence type="ECO:0000313" key="1">
    <source>
        <dbReference type="EMBL" id="MBA0726918.1"/>
    </source>
</evidence>
<dbReference type="EMBL" id="JABEZV010000012">
    <property type="protein sequence ID" value="MBA0726918.1"/>
    <property type="molecule type" value="Genomic_DNA"/>
</dbReference>
<gene>
    <name evidence="1" type="ORF">Golax_002709</name>
</gene>
<accession>A0A7J9AS27</accession>
<organism evidence="1 2">
    <name type="scientific">Gossypium laxum</name>
    <dbReference type="NCBI Taxonomy" id="34288"/>
    <lineage>
        <taxon>Eukaryota</taxon>
        <taxon>Viridiplantae</taxon>
        <taxon>Streptophyta</taxon>
        <taxon>Embryophyta</taxon>
        <taxon>Tracheophyta</taxon>
        <taxon>Spermatophyta</taxon>
        <taxon>Magnoliopsida</taxon>
        <taxon>eudicotyledons</taxon>
        <taxon>Gunneridae</taxon>
        <taxon>Pentapetalae</taxon>
        <taxon>rosids</taxon>
        <taxon>malvids</taxon>
        <taxon>Malvales</taxon>
        <taxon>Malvaceae</taxon>
        <taxon>Malvoideae</taxon>
        <taxon>Gossypium</taxon>
    </lineage>
</organism>
<feature type="non-terminal residue" evidence="1">
    <location>
        <position position="41"/>
    </location>
</feature>
<evidence type="ECO:0000313" key="2">
    <source>
        <dbReference type="Proteomes" id="UP000593574"/>
    </source>
</evidence>
<dbReference type="AlphaFoldDB" id="A0A7J9AS27"/>
<comment type="caution">
    <text evidence="1">The sequence shown here is derived from an EMBL/GenBank/DDBJ whole genome shotgun (WGS) entry which is preliminary data.</text>
</comment>
<reference evidence="1 2" key="1">
    <citation type="journal article" date="2019" name="Genome Biol. Evol.">
        <title>Insights into the evolution of the New World diploid cottons (Gossypium, subgenus Houzingenia) based on genome sequencing.</title>
        <authorList>
            <person name="Grover C.E."/>
            <person name="Arick M.A. 2nd"/>
            <person name="Thrash A."/>
            <person name="Conover J.L."/>
            <person name="Sanders W.S."/>
            <person name="Peterson D.G."/>
            <person name="Frelichowski J.E."/>
            <person name="Scheffler J.A."/>
            <person name="Scheffler B.E."/>
            <person name="Wendel J.F."/>
        </authorList>
    </citation>
    <scope>NUCLEOTIDE SEQUENCE [LARGE SCALE GENOMIC DNA]</scope>
    <source>
        <strain evidence="1">4</strain>
        <tissue evidence="1">Leaf</tissue>
    </source>
</reference>
<sequence length="41" mass="4904">MILGYYTLTKQEEERNYLALHVDILFEIAFLCQKKDSYTDS</sequence>
<protein>
    <submittedName>
        <fullName evidence="1">Uncharacterized protein</fullName>
    </submittedName>
</protein>
<keyword evidence="2" id="KW-1185">Reference proteome</keyword>